<evidence type="ECO:0000256" key="3">
    <source>
        <dbReference type="ARBA" id="ARBA00022723"/>
    </source>
</evidence>
<dbReference type="PANTHER" id="PTHR11067:SF9">
    <property type="entry name" value="INOSINE TRIPHOSPHATE PYROPHOSPHATASE"/>
    <property type="match status" value="1"/>
</dbReference>
<feature type="active site" description="Proton acceptor" evidence="10">
    <location>
        <position position="69"/>
    </location>
</feature>
<feature type="binding site" evidence="10">
    <location>
        <position position="167"/>
    </location>
    <ligand>
        <name>substrate</name>
    </ligand>
</feature>
<keyword evidence="13" id="KW-1185">Reference proteome</keyword>
<evidence type="ECO:0000256" key="11">
    <source>
        <dbReference type="RuleBase" id="RU003781"/>
    </source>
</evidence>
<comment type="cofactor">
    <cofactor evidence="10">
        <name>Mg(2+)</name>
        <dbReference type="ChEBI" id="CHEBI:18420"/>
    </cofactor>
    <text evidence="10">Binds 1 Mg(2+) ion per subunit.</text>
</comment>
<feature type="binding site" evidence="10">
    <location>
        <position position="70"/>
    </location>
    <ligand>
        <name>substrate</name>
    </ligand>
</feature>
<dbReference type="GO" id="GO:0046872">
    <property type="term" value="F:metal ion binding"/>
    <property type="evidence" value="ECO:0007669"/>
    <property type="project" value="UniProtKB-KW"/>
</dbReference>
<dbReference type="GO" id="GO:0005737">
    <property type="term" value="C:cytoplasm"/>
    <property type="evidence" value="ECO:0007669"/>
    <property type="project" value="TreeGrafter"/>
</dbReference>
<protein>
    <recommendedName>
        <fullName evidence="10">dITP/XTP pyrophosphatase</fullName>
        <ecNumber evidence="10">3.6.1.66</ecNumber>
    </recommendedName>
    <alternativeName>
        <fullName evidence="10">Non-canonical purine NTP pyrophosphatase</fullName>
    </alternativeName>
    <alternativeName>
        <fullName evidence="10">Non-standard purine NTP pyrophosphatase</fullName>
    </alternativeName>
    <alternativeName>
        <fullName evidence="10">Nucleoside-triphosphate diphosphatase</fullName>
    </alternativeName>
    <alternativeName>
        <fullName evidence="10">Nucleoside-triphosphate pyrophosphatase</fullName>
        <shortName evidence="10">NTPase</shortName>
    </alternativeName>
</protein>
<feature type="binding site" evidence="10">
    <location>
        <begin position="144"/>
        <end position="147"/>
    </location>
    <ligand>
        <name>substrate</name>
    </ligand>
</feature>
<evidence type="ECO:0000256" key="10">
    <source>
        <dbReference type="HAMAP-Rule" id="MF_01405"/>
    </source>
</evidence>
<dbReference type="InterPro" id="IPR002637">
    <property type="entry name" value="RdgB/HAM1"/>
</dbReference>
<evidence type="ECO:0000256" key="2">
    <source>
        <dbReference type="ARBA" id="ARBA00011738"/>
    </source>
</evidence>
<comment type="caution">
    <text evidence="12">The sequence shown here is derived from an EMBL/GenBank/DDBJ whole genome shotgun (WGS) entry which is preliminary data.</text>
</comment>
<keyword evidence="7 10" id="KW-0546">Nucleotide metabolism</keyword>
<gene>
    <name evidence="12" type="ORF">D1867_04830</name>
</gene>
<dbReference type="CDD" id="cd00515">
    <property type="entry name" value="HAM1"/>
    <property type="match status" value="1"/>
</dbReference>
<feature type="binding site" evidence="10">
    <location>
        <position position="69"/>
    </location>
    <ligand>
        <name>Mg(2+)</name>
        <dbReference type="ChEBI" id="CHEBI:18420"/>
    </ligand>
</feature>
<accession>A0A6A9QBI0</accession>
<sequence>MLKKEEVKVVTGNKRKFEEMNQIALQYGIKLSMINLPKFEIQADRLEDVVRHAASVFYSILNEPIILEDSGLFIEALNGFPGPYTKFVKKTLDINGILKLMKGEKNRNAYFKTALAYVNENEIRIFTGEVYGKIAEEARGNKGFGFDPIFIPEGSEKTFAEMEIEEKNKYSHRSKAFKKFLDYYIHL</sequence>
<dbReference type="RefSeq" id="WP_155863026.1">
    <property type="nucleotide sequence ID" value="NZ_JBGTCZ010000130.1"/>
</dbReference>
<dbReference type="AlphaFoldDB" id="A0A6A9QBI0"/>
<dbReference type="EMBL" id="WFIY01000004">
    <property type="protein sequence ID" value="MUM64582.1"/>
    <property type="molecule type" value="Genomic_DNA"/>
</dbReference>
<comment type="similarity">
    <text evidence="1 10 11">Belongs to the HAM1 NTPase family.</text>
</comment>
<dbReference type="GO" id="GO:0017111">
    <property type="term" value="F:ribonucleoside triphosphate phosphatase activity"/>
    <property type="evidence" value="ECO:0007669"/>
    <property type="project" value="InterPro"/>
</dbReference>
<reference evidence="12 13" key="1">
    <citation type="submission" date="2019-10" db="EMBL/GenBank/DDBJ databases">
        <title>Genome Sequences from Six Type Strain Members of the Archaeal Family Sulfolobaceae: Acidianus ambivalens, Acidianus infernus, Metallosphaera prunae, Stygiolobus azoricus, Sulfolobus metallicus, and Sulfurisphaera ohwakuensis.</title>
        <authorList>
            <person name="Counts J.A."/>
            <person name="Kelly R.M."/>
        </authorList>
    </citation>
    <scope>NUCLEOTIDE SEQUENCE [LARGE SCALE GENOMIC DNA]</scope>
    <source>
        <strain evidence="12 13">DSM 3191</strain>
    </source>
</reference>
<dbReference type="OrthoDB" id="372108at2157"/>
<comment type="catalytic activity">
    <reaction evidence="9 10">
        <text>XTP + H2O = XMP + diphosphate + H(+)</text>
        <dbReference type="Rhea" id="RHEA:28610"/>
        <dbReference type="ChEBI" id="CHEBI:15377"/>
        <dbReference type="ChEBI" id="CHEBI:15378"/>
        <dbReference type="ChEBI" id="CHEBI:33019"/>
        <dbReference type="ChEBI" id="CHEBI:57464"/>
        <dbReference type="ChEBI" id="CHEBI:61314"/>
        <dbReference type="EC" id="3.6.1.66"/>
    </reaction>
</comment>
<dbReference type="GO" id="GO:0035870">
    <property type="term" value="F:dITP diphosphatase activity"/>
    <property type="evidence" value="ECO:0007669"/>
    <property type="project" value="UniProtKB-UniRule"/>
</dbReference>
<evidence type="ECO:0000313" key="12">
    <source>
        <dbReference type="EMBL" id="MUM64582.1"/>
    </source>
</evidence>
<feature type="binding site" evidence="10">
    <location>
        <position position="40"/>
    </location>
    <ligand>
        <name>Mg(2+)</name>
        <dbReference type="ChEBI" id="CHEBI:18420"/>
    </ligand>
</feature>
<keyword evidence="3 10" id="KW-0479">Metal-binding</keyword>
<dbReference type="GO" id="GO:0009117">
    <property type="term" value="P:nucleotide metabolic process"/>
    <property type="evidence" value="ECO:0007669"/>
    <property type="project" value="UniProtKB-KW"/>
</dbReference>
<dbReference type="EC" id="3.6.1.66" evidence="10"/>
<keyword evidence="4 10" id="KW-0547">Nucleotide-binding</keyword>
<dbReference type="GO" id="GO:0009146">
    <property type="term" value="P:purine nucleoside triphosphate catabolic process"/>
    <property type="evidence" value="ECO:0007669"/>
    <property type="project" value="UniProtKB-UniRule"/>
</dbReference>
<evidence type="ECO:0000256" key="1">
    <source>
        <dbReference type="ARBA" id="ARBA00008023"/>
    </source>
</evidence>
<dbReference type="FunFam" id="3.90.950.10:FF:000001">
    <property type="entry name" value="dITP/XTP pyrophosphatase"/>
    <property type="match status" value="1"/>
</dbReference>
<feature type="binding site" evidence="10">
    <location>
        <begin position="172"/>
        <end position="173"/>
    </location>
    <ligand>
        <name>substrate</name>
    </ligand>
</feature>
<proteinExistence type="inferred from homology"/>
<dbReference type="InterPro" id="IPR029001">
    <property type="entry name" value="ITPase-like_fam"/>
</dbReference>
<keyword evidence="6 10" id="KW-0460">Magnesium</keyword>
<comment type="catalytic activity">
    <reaction evidence="10">
        <text>ITP + H2O = IMP + diphosphate + H(+)</text>
        <dbReference type="Rhea" id="RHEA:29399"/>
        <dbReference type="ChEBI" id="CHEBI:15377"/>
        <dbReference type="ChEBI" id="CHEBI:15378"/>
        <dbReference type="ChEBI" id="CHEBI:33019"/>
        <dbReference type="ChEBI" id="CHEBI:58053"/>
        <dbReference type="ChEBI" id="CHEBI:61402"/>
        <dbReference type="EC" id="3.6.1.66"/>
    </reaction>
</comment>
<keyword evidence="5 10" id="KW-0378">Hydrolase</keyword>
<evidence type="ECO:0000256" key="7">
    <source>
        <dbReference type="ARBA" id="ARBA00023080"/>
    </source>
</evidence>
<dbReference type="NCBIfam" id="NF011396">
    <property type="entry name" value="PRK14821.1"/>
    <property type="match status" value="1"/>
</dbReference>
<organism evidence="12 13">
    <name type="scientific">Acidianus infernus</name>
    <dbReference type="NCBI Taxonomy" id="12915"/>
    <lineage>
        <taxon>Archaea</taxon>
        <taxon>Thermoproteota</taxon>
        <taxon>Thermoprotei</taxon>
        <taxon>Sulfolobales</taxon>
        <taxon>Sulfolobaceae</taxon>
        <taxon>Acidianus</taxon>
    </lineage>
</organism>
<dbReference type="Pfam" id="PF01725">
    <property type="entry name" value="Ham1p_like"/>
    <property type="match status" value="1"/>
</dbReference>
<name>A0A6A9QBI0_ACIIN</name>
<evidence type="ECO:0000256" key="9">
    <source>
        <dbReference type="ARBA" id="ARBA00052017"/>
    </source>
</evidence>
<dbReference type="PANTHER" id="PTHR11067">
    <property type="entry name" value="INOSINE TRIPHOSPHATE PYROPHOSPHATASE/HAM1 PROTEIN"/>
    <property type="match status" value="1"/>
</dbReference>
<comment type="subunit">
    <text evidence="2 10">Homodimer.</text>
</comment>
<comment type="function">
    <text evidence="10">Pyrophosphatase that catalyzes the hydrolysis of nucleoside triphosphates to their monophosphate derivatives, with a high preference for the non-canonical purine nucleotides XTP (xanthosine triphosphate), dITP (deoxyinosine triphosphate) and ITP. Seems to function as a house-cleaning enzyme that removes non-canonical purine nucleotides from the nucleotide pool, thus preventing their incorporation into DNA/RNA and avoiding chromosomal lesions.</text>
</comment>
<feature type="binding site" evidence="10">
    <location>
        <begin position="11"/>
        <end position="16"/>
    </location>
    <ligand>
        <name>substrate</name>
    </ligand>
</feature>
<dbReference type="InterPro" id="IPR020922">
    <property type="entry name" value="dITP/XTP_pyrophosphatase"/>
</dbReference>
<dbReference type="SUPFAM" id="SSF52972">
    <property type="entry name" value="ITPase-like"/>
    <property type="match status" value="1"/>
</dbReference>
<dbReference type="NCBIfam" id="TIGR00042">
    <property type="entry name" value="RdgB/HAM1 family non-canonical purine NTP pyrophosphatase"/>
    <property type="match status" value="1"/>
</dbReference>
<dbReference type="GO" id="GO:0036222">
    <property type="term" value="F:XTP diphosphatase activity"/>
    <property type="evidence" value="ECO:0007669"/>
    <property type="project" value="UniProtKB-UniRule"/>
</dbReference>
<comment type="catalytic activity">
    <reaction evidence="8 10">
        <text>dITP + H2O = dIMP + diphosphate + H(+)</text>
        <dbReference type="Rhea" id="RHEA:28342"/>
        <dbReference type="ChEBI" id="CHEBI:15377"/>
        <dbReference type="ChEBI" id="CHEBI:15378"/>
        <dbReference type="ChEBI" id="CHEBI:33019"/>
        <dbReference type="ChEBI" id="CHEBI:61194"/>
        <dbReference type="ChEBI" id="CHEBI:61382"/>
        <dbReference type="EC" id="3.6.1.66"/>
    </reaction>
</comment>
<evidence type="ECO:0000256" key="6">
    <source>
        <dbReference type="ARBA" id="ARBA00022842"/>
    </source>
</evidence>
<evidence type="ECO:0000256" key="8">
    <source>
        <dbReference type="ARBA" id="ARBA00051875"/>
    </source>
</evidence>
<dbReference type="HAMAP" id="MF_01405">
    <property type="entry name" value="Non_canon_purine_NTPase"/>
    <property type="match status" value="1"/>
</dbReference>
<dbReference type="Proteomes" id="UP000440125">
    <property type="component" value="Unassembled WGS sequence"/>
</dbReference>
<dbReference type="GO" id="GO:0036220">
    <property type="term" value="F:ITP diphosphatase activity"/>
    <property type="evidence" value="ECO:0007669"/>
    <property type="project" value="UniProtKB-UniRule"/>
</dbReference>
<evidence type="ECO:0000256" key="5">
    <source>
        <dbReference type="ARBA" id="ARBA00022801"/>
    </source>
</evidence>
<evidence type="ECO:0000256" key="4">
    <source>
        <dbReference type="ARBA" id="ARBA00022741"/>
    </source>
</evidence>
<dbReference type="GO" id="GO:0000166">
    <property type="term" value="F:nucleotide binding"/>
    <property type="evidence" value="ECO:0007669"/>
    <property type="project" value="UniProtKB-KW"/>
</dbReference>
<evidence type="ECO:0000313" key="13">
    <source>
        <dbReference type="Proteomes" id="UP000440125"/>
    </source>
</evidence>
<dbReference type="Gene3D" id="3.90.950.10">
    <property type="match status" value="1"/>
</dbReference>